<dbReference type="InterPro" id="IPR029058">
    <property type="entry name" value="AB_hydrolase_fold"/>
</dbReference>
<accession>A0ABR2UNV4</accession>
<evidence type="ECO:0000313" key="2">
    <source>
        <dbReference type="Proteomes" id="UP001408356"/>
    </source>
</evidence>
<evidence type="ECO:0000313" key="1">
    <source>
        <dbReference type="EMBL" id="KAK9415976.1"/>
    </source>
</evidence>
<sequence>MSQIVAEALPQVPLDQVRSDALATGSGPTSDVEAFLDDARFNQTFTLPPRPGRSAPFHVTYSDYGYRNPDEPEQENVLLFCGPLLSSRFLHVAKDKLAKKYKVRIINPDRPGIGGTTEVEKHLRLDTWIEIVPALLQHLNVSHVTLACQSAGTLYALHTLLHLRHLLRPDRPYVTFCGPWVHPTHSGLTLLSLSNLLPPAILQQFDTVAEFVQSSVAPVIGFSGGLFSNLIPSWAHTKRPLAEGADVEMVELEETMLQRFIARTYAESVHGLGQEVLLVLKKVAWGTWDDVDKIVPMLAALEEKRAAENPSSAQLEVEIFFAESDNMIGETAGPQWLADCWKPERRGEGIRFQSHTIKGTEHETILNLRFGIAERIFRKISGMGEESD</sequence>
<gene>
    <name evidence="1" type="ORF">SUNI508_09936</name>
</gene>
<dbReference type="SUPFAM" id="SSF53474">
    <property type="entry name" value="alpha/beta-Hydrolases"/>
    <property type="match status" value="1"/>
</dbReference>
<comment type="caution">
    <text evidence="1">The sequence shown here is derived from an EMBL/GenBank/DDBJ whole genome shotgun (WGS) entry which is preliminary data.</text>
</comment>
<dbReference type="EMBL" id="JARVKF010000410">
    <property type="protein sequence ID" value="KAK9415976.1"/>
    <property type="molecule type" value="Genomic_DNA"/>
</dbReference>
<dbReference type="Gene3D" id="3.40.50.1820">
    <property type="entry name" value="alpha/beta hydrolase"/>
    <property type="match status" value="1"/>
</dbReference>
<proteinExistence type="predicted"/>
<name>A0ABR2UNV4_9PEZI</name>
<organism evidence="1 2">
    <name type="scientific">Seiridium unicorne</name>
    <dbReference type="NCBI Taxonomy" id="138068"/>
    <lineage>
        <taxon>Eukaryota</taxon>
        <taxon>Fungi</taxon>
        <taxon>Dikarya</taxon>
        <taxon>Ascomycota</taxon>
        <taxon>Pezizomycotina</taxon>
        <taxon>Sordariomycetes</taxon>
        <taxon>Xylariomycetidae</taxon>
        <taxon>Amphisphaeriales</taxon>
        <taxon>Sporocadaceae</taxon>
        <taxon>Seiridium</taxon>
    </lineage>
</organism>
<dbReference type="Proteomes" id="UP001408356">
    <property type="component" value="Unassembled WGS sequence"/>
</dbReference>
<reference evidence="1 2" key="1">
    <citation type="journal article" date="2024" name="J. Plant Pathol.">
        <title>Sequence and assembly of the genome of Seiridium unicorne, isolate CBS 538.82, causal agent of cypress canker disease.</title>
        <authorList>
            <person name="Scali E."/>
            <person name="Rocca G.D."/>
            <person name="Danti R."/>
            <person name="Garbelotto M."/>
            <person name="Barberini S."/>
            <person name="Baroncelli R."/>
            <person name="Emiliani G."/>
        </authorList>
    </citation>
    <scope>NUCLEOTIDE SEQUENCE [LARGE SCALE GENOMIC DNA]</scope>
    <source>
        <strain evidence="1 2">BM-138-508</strain>
    </source>
</reference>
<keyword evidence="2" id="KW-1185">Reference proteome</keyword>
<protein>
    <submittedName>
        <fullName evidence="1">Interferon-induced gtp-binding protein mx2 protein</fullName>
    </submittedName>
</protein>